<feature type="domain" description="Gfo/Idh/MocA-like oxidoreductase N-terminal" evidence="2">
    <location>
        <begin position="56"/>
        <end position="119"/>
    </location>
</feature>
<accession>A0ABV6YG67</accession>
<gene>
    <name evidence="4" type="ORF">ACETIH_26950</name>
</gene>
<evidence type="ECO:0000256" key="1">
    <source>
        <dbReference type="ARBA" id="ARBA00023002"/>
    </source>
</evidence>
<comment type="caution">
    <text evidence="4">The sequence shown here is derived from an EMBL/GenBank/DDBJ whole genome shotgun (WGS) entry which is preliminary data.</text>
</comment>
<name>A0ABV6YG67_9HYPH</name>
<proteinExistence type="predicted"/>
<evidence type="ECO:0000259" key="3">
    <source>
        <dbReference type="Pfam" id="PF22725"/>
    </source>
</evidence>
<organism evidence="4 5">
    <name type="scientific">Microvirga arabica</name>
    <dbReference type="NCBI Taxonomy" id="1128671"/>
    <lineage>
        <taxon>Bacteria</taxon>
        <taxon>Pseudomonadati</taxon>
        <taxon>Pseudomonadota</taxon>
        <taxon>Alphaproteobacteria</taxon>
        <taxon>Hyphomicrobiales</taxon>
        <taxon>Methylobacteriaceae</taxon>
        <taxon>Microvirga</taxon>
    </lineage>
</organism>
<sequence>MRFAAIGLDHRHIYHLVGGLIDAGAKCVGFDPTTSDPRVLAGFRERFPELAPAHRETLMADPSIDIICSAAIPSERAAIAVAAMRAGKDVMVDKPGITSFQQLEEVRRTVNDTGQIFSICFSERFIVPSTEVALRLIQDGMIGEVIQTVGLGPHRLNKAIRPAWFFDASQFGGILVDIASHQIDQFLTFTGSENAEIVSSGIGHFGTETAADFQDFGEVLLQSERASGYVRVDWFTPDGLPTWGDGRLTILGTRGTIELRKYVDIAGRSGTDHLFLADRHGTRHIDCSGEPLTYFRRFVADVRDRSETAMPQAHVFTVSRLALEAQSRARLISPGGDR</sequence>
<dbReference type="EMBL" id="JBHOMY010000121">
    <property type="protein sequence ID" value="MFC1460279.1"/>
    <property type="molecule type" value="Genomic_DNA"/>
</dbReference>
<evidence type="ECO:0000313" key="4">
    <source>
        <dbReference type="EMBL" id="MFC1460279.1"/>
    </source>
</evidence>
<dbReference type="SUPFAM" id="SSF51735">
    <property type="entry name" value="NAD(P)-binding Rossmann-fold domains"/>
    <property type="match status" value="1"/>
</dbReference>
<evidence type="ECO:0000259" key="2">
    <source>
        <dbReference type="Pfam" id="PF01408"/>
    </source>
</evidence>
<dbReference type="PANTHER" id="PTHR43818">
    <property type="entry name" value="BCDNA.GH03377"/>
    <property type="match status" value="1"/>
</dbReference>
<dbReference type="Pfam" id="PF01408">
    <property type="entry name" value="GFO_IDH_MocA"/>
    <property type="match status" value="1"/>
</dbReference>
<reference evidence="4 5" key="1">
    <citation type="submission" date="2024-09" db="EMBL/GenBank/DDBJ databases">
        <title>Nodulacao em especies de Leguminosae Basais da Amazonia e Caracterizacao dos Rizobios e Bacterias Associadas aos Nodulos.</title>
        <authorList>
            <person name="Jambeiro I.C.A."/>
            <person name="Lopes I.S."/>
            <person name="Aguiar E.R.G.R."/>
            <person name="Santos A.F.J."/>
            <person name="Dos Santos J.M.F."/>
            <person name="Gross E."/>
        </authorList>
    </citation>
    <scope>NUCLEOTIDE SEQUENCE [LARGE SCALE GENOMIC DNA]</scope>
    <source>
        <strain evidence="4 5">BRUESC1165</strain>
    </source>
</reference>
<dbReference type="Gene3D" id="3.40.50.720">
    <property type="entry name" value="NAD(P)-binding Rossmann-like Domain"/>
    <property type="match status" value="1"/>
</dbReference>
<dbReference type="InterPro" id="IPR055170">
    <property type="entry name" value="GFO_IDH_MocA-like_dom"/>
</dbReference>
<dbReference type="Gene3D" id="3.30.360.10">
    <property type="entry name" value="Dihydrodipicolinate Reductase, domain 2"/>
    <property type="match status" value="1"/>
</dbReference>
<keyword evidence="1" id="KW-0560">Oxidoreductase</keyword>
<dbReference type="SUPFAM" id="SSF55347">
    <property type="entry name" value="Glyceraldehyde-3-phosphate dehydrogenase-like, C-terminal domain"/>
    <property type="match status" value="1"/>
</dbReference>
<feature type="domain" description="GFO/IDH/MocA-like oxidoreductase" evidence="3">
    <location>
        <begin position="135"/>
        <end position="258"/>
    </location>
</feature>
<dbReference type="InterPro" id="IPR000683">
    <property type="entry name" value="Gfo/Idh/MocA-like_OxRdtase_N"/>
</dbReference>
<evidence type="ECO:0000313" key="5">
    <source>
        <dbReference type="Proteomes" id="UP001593940"/>
    </source>
</evidence>
<dbReference type="PANTHER" id="PTHR43818:SF11">
    <property type="entry name" value="BCDNA.GH03377"/>
    <property type="match status" value="1"/>
</dbReference>
<dbReference type="RefSeq" id="WP_377031553.1">
    <property type="nucleotide sequence ID" value="NZ_JBHOMY010000121.1"/>
</dbReference>
<protein>
    <submittedName>
        <fullName evidence="4">Gfo/Idh/MocA family protein</fullName>
    </submittedName>
</protein>
<dbReference type="Pfam" id="PF22725">
    <property type="entry name" value="GFO_IDH_MocA_C3"/>
    <property type="match status" value="1"/>
</dbReference>
<dbReference type="InterPro" id="IPR050463">
    <property type="entry name" value="Gfo/Idh/MocA_oxidrdct_glycsds"/>
</dbReference>
<dbReference type="InterPro" id="IPR036291">
    <property type="entry name" value="NAD(P)-bd_dom_sf"/>
</dbReference>
<keyword evidence="5" id="KW-1185">Reference proteome</keyword>
<dbReference type="Proteomes" id="UP001593940">
    <property type="component" value="Unassembled WGS sequence"/>
</dbReference>